<feature type="domain" description="Coenzyme Q-binding protein COQ10 START" evidence="2">
    <location>
        <begin position="119"/>
        <end position="237"/>
    </location>
</feature>
<dbReference type="Proteomes" id="UP001602322">
    <property type="component" value="Unassembled WGS sequence"/>
</dbReference>
<comment type="caution">
    <text evidence="3">The sequence shown here is derived from an EMBL/GenBank/DDBJ whole genome shotgun (WGS) entry which is preliminary data.</text>
</comment>
<dbReference type="CDD" id="cd07817">
    <property type="entry name" value="SRPBCC_8"/>
    <property type="match status" value="1"/>
</dbReference>
<dbReference type="InterPro" id="IPR047137">
    <property type="entry name" value="ORF3"/>
</dbReference>
<evidence type="ECO:0000313" key="4">
    <source>
        <dbReference type="Proteomes" id="UP001602322"/>
    </source>
</evidence>
<name>A0ABW6X3Z5_9ACTN</name>
<accession>A0ABW6X3Z5</accession>
<dbReference type="EMBL" id="JBIBEG010000003">
    <property type="protein sequence ID" value="MFF5896803.1"/>
    <property type="molecule type" value="Genomic_DNA"/>
</dbReference>
<dbReference type="Pfam" id="PF03364">
    <property type="entry name" value="Polyketide_cyc"/>
    <property type="match status" value="1"/>
</dbReference>
<reference evidence="3 4" key="1">
    <citation type="submission" date="2024-10" db="EMBL/GenBank/DDBJ databases">
        <title>The Natural Products Discovery Center: Release of the First 8490 Sequenced Strains for Exploring Actinobacteria Biosynthetic Diversity.</title>
        <authorList>
            <person name="Kalkreuter E."/>
            <person name="Kautsar S.A."/>
            <person name="Yang D."/>
            <person name="Bader C.D."/>
            <person name="Teijaro C.N."/>
            <person name="Fluegel L."/>
            <person name="Davis C.M."/>
            <person name="Simpson J.R."/>
            <person name="Lauterbach L."/>
            <person name="Steele A.D."/>
            <person name="Gui C."/>
            <person name="Meng S."/>
            <person name="Li G."/>
            <person name="Viehrig K."/>
            <person name="Ye F."/>
            <person name="Su P."/>
            <person name="Kiefer A.F."/>
            <person name="Nichols A."/>
            <person name="Cepeda A.J."/>
            <person name="Yan W."/>
            <person name="Fan B."/>
            <person name="Jiang Y."/>
            <person name="Adhikari A."/>
            <person name="Zheng C.-J."/>
            <person name="Schuster L."/>
            <person name="Cowan T.M."/>
            <person name="Smanski M.J."/>
            <person name="Chevrette M.G."/>
            <person name="De Carvalho L.P.S."/>
            <person name="Shen B."/>
        </authorList>
    </citation>
    <scope>NUCLEOTIDE SEQUENCE [LARGE SCALE GENOMIC DNA]</scope>
    <source>
        <strain evidence="3 4">NPDC012540</strain>
    </source>
</reference>
<sequence length="370" mass="41539">MSRSDSDAPETGESGIDRLRGELTNFLGAKTEKLAQKAGDKLTGLTGQLTDIADNGGSLPSVASRVLQGESPVKAFVADKAGSVKDNIVDKAKETFGGGKGKSKSGGGKSMNIIEVLDVGVPLREAYDHWTRYDKFGSFAKGVQSVSMDEEMSSDWKVKIGPSSRGFKATVQEQVPDDRIVWTSEGSKGSTRGCVSFHELAPSLTRIVLVIEYYPSGFFEKTGNLWRVQGRRMRLDFKLFQRFVTLTDEDAEGWRGEIRDGEVVVTHEEAMEREESEGEEPDEEEEGEEEPEDEEEPEGEEEYEDEEEGEDEEEPEDEEEDEDEDEPEYEDEDEPEYEEDEEEEDGEPEEEEEEEEEAAPRKRRGRKASR</sequence>
<protein>
    <submittedName>
        <fullName evidence="3">SRPBCC family protein</fullName>
    </submittedName>
</protein>
<evidence type="ECO:0000256" key="1">
    <source>
        <dbReference type="SAM" id="MobiDB-lite"/>
    </source>
</evidence>
<feature type="compositionally biased region" description="Acidic residues" evidence="1">
    <location>
        <begin position="271"/>
        <end position="357"/>
    </location>
</feature>
<dbReference type="PANTHER" id="PTHR33824">
    <property type="entry name" value="POLYKETIDE CYCLASE/DEHYDRASE AND LIPID TRANSPORT SUPERFAMILY PROTEIN"/>
    <property type="match status" value="1"/>
</dbReference>
<proteinExistence type="predicted"/>
<feature type="region of interest" description="Disordered" evidence="1">
    <location>
        <begin position="257"/>
        <end position="370"/>
    </location>
</feature>
<dbReference type="InterPro" id="IPR005031">
    <property type="entry name" value="COQ10_START"/>
</dbReference>
<dbReference type="RefSeq" id="WP_387901262.1">
    <property type="nucleotide sequence ID" value="NZ_JBIBEG010000003.1"/>
</dbReference>
<gene>
    <name evidence="3" type="ORF">ACFY8O_12845</name>
</gene>
<dbReference type="Gene3D" id="3.30.530.20">
    <property type="match status" value="1"/>
</dbReference>
<keyword evidence="4" id="KW-1185">Reference proteome</keyword>
<dbReference type="InterPro" id="IPR023393">
    <property type="entry name" value="START-like_dom_sf"/>
</dbReference>
<feature type="compositionally biased region" description="Basic and acidic residues" evidence="1">
    <location>
        <begin position="257"/>
        <end position="270"/>
    </location>
</feature>
<evidence type="ECO:0000259" key="2">
    <source>
        <dbReference type="Pfam" id="PF03364"/>
    </source>
</evidence>
<organism evidence="3 4">
    <name type="scientific">Streptomyces argenteolus</name>
    <dbReference type="NCBI Taxonomy" id="67274"/>
    <lineage>
        <taxon>Bacteria</taxon>
        <taxon>Bacillati</taxon>
        <taxon>Actinomycetota</taxon>
        <taxon>Actinomycetes</taxon>
        <taxon>Kitasatosporales</taxon>
        <taxon>Streptomycetaceae</taxon>
        <taxon>Streptomyces</taxon>
    </lineage>
</organism>
<feature type="compositionally biased region" description="Basic residues" evidence="1">
    <location>
        <begin position="361"/>
        <end position="370"/>
    </location>
</feature>
<evidence type="ECO:0000313" key="3">
    <source>
        <dbReference type="EMBL" id="MFF5896803.1"/>
    </source>
</evidence>
<dbReference type="PANTHER" id="PTHR33824:SF7">
    <property type="entry name" value="POLYKETIDE CYCLASE_DEHYDRASE AND LIPID TRANSPORT SUPERFAMILY PROTEIN"/>
    <property type="match status" value="1"/>
</dbReference>
<dbReference type="SUPFAM" id="SSF55961">
    <property type="entry name" value="Bet v1-like"/>
    <property type="match status" value="1"/>
</dbReference>